<feature type="domain" description="HTH gntR-type" evidence="4">
    <location>
        <begin position="12"/>
        <end position="79"/>
    </location>
</feature>
<organism evidence="5 6">
    <name type="scientific">Streptomyces smyrnaeus</name>
    <dbReference type="NCBI Taxonomy" id="1387713"/>
    <lineage>
        <taxon>Bacteria</taxon>
        <taxon>Bacillati</taxon>
        <taxon>Actinomycetota</taxon>
        <taxon>Actinomycetes</taxon>
        <taxon>Kitasatosporales</taxon>
        <taxon>Streptomycetaceae</taxon>
        <taxon>Streptomyces</taxon>
    </lineage>
</organism>
<evidence type="ECO:0000313" key="6">
    <source>
        <dbReference type="Proteomes" id="UP000721954"/>
    </source>
</evidence>
<evidence type="ECO:0000256" key="3">
    <source>
        <dbReference type="ARBA" id="ARBA00023163"/>
    </source>
</evidence>
<dbReference type="Proteomes" id="UP000721954">
    <property type="component" value="Unassembled WGS sequence"/>
</dbReference>
<dbReference type="SUPFAM" id="SSF46785">
    <property type="entry name" value="Winged helix' DNA-binding domain"/>
    <property type="match status" value="1"/>
</dbReference>
<keyword evidence="6" id="KW-1185">Reference proteome</keyword>
<dbReference type="RefSeq" id="WP_209209157.1">
    <property type="nucleotide sequence ID" value="NZ_JAFFZM010000001.1"/>
</dbReference>
<dbReference type="EMBL" id="JAFFZM010000001">
    <property type="protein sequence ID" value="MBO8197367.1"/>
    <property type="molecule type" value="Genomic_DNA"/>
</dbReference>
<dbReference type="Pfam" id="PF00392">
    <property type="entry name" value="GntR"/>
    <property type="match status" value="1"/>
</dbReference>
<dbReference type="CDD" id="cd07377">
    <property type="entry name" value="WHTH_GntR"/>
    <property type="match status" value="1"/>
</dbReference>
<dbReference type="PROSITE" id="PS50949">
    <property type="entry name" value="HTH_GNTR"/>
    <property type="match status" value="1"/>
</dbReference>
<dbReference type="PRINTS" id="PR00035">
    <property type="entry name" value="HTHGNTR"/>
</dbReference>
<gene>
    <name evidence="5" type="ORF">JW613_03415</name>
</gene>
<keyword evidence="2" id="KW-0238">DNA-binding</keyword>
<dbReference type="PANTHER" id="PTHR43537:SF45">
    <property type="entry name" value="GNTR FAMILY REGULATORY PROTEIN"/>
    <property type="match status" value="1"/>
</dbReference>
<evidence type="ECO:0000256" key="1">
    <source>
        <dbReference type="ARBA" id="ARBA00023015"/>
    </source>
</evidence>
<dbReference type="InterPro" id="IPR036390">
    <property type="entry name" value="WH_DNA-bd_sf"/>
</dbReference>
<dbReference type="Gene3D" id="1.20.120.530">
    <property type="entry name" value="GntR ligand-binding domain-like"/>
    <property type="match status" value="1"/>
</dbReference>
<sequence length="220" mass="24416">MTSSMPPTGPPASRREWVLNWLRQAIASGEMKPGERLVERELSAGSGVSRGPVREAIMILEQEGLVVSHPYRGAVVAEVSQREVREVLVPIRLTIERFAFRDVAETRPPELLDRLERVVEEMFAAVGGEGDADRLADLDLAFHEAVITASGHVQALQIWRTIQPRVHAYFLRDAPAHSSPEEIPRQHRALLSALRTGTVDEVDCAVTRHIETYLGDDTSA</sequence>
<dbReference type="InterPro" id="IPR008920">
    <property type="entry name" value="TF_FadR/GntR_C"/>
</dbReference>
<comment type="caution">
    <text evidence="5">The sequence shown here is derived from an EMBL/GenBank/DDBJ whole genome shotgun (WGS) entry which is preliminary data.</text>
</comment>
<dbReference type="Pfam" id="PF07729">
    <property type="entry name" value="FCD"/>
    <property type="match status" value="1"/>
</dbReference>
<dbReference type="SMART" id="SM00345">
    <property type="entry name" value="HTH_GNTR"/>
    <property type="match status" value="1"/>
</dbReference>
<protein>
    <submittedName>
        <fullName evidence="5">GntR family transcriptional regulator</fullName>
    </submittedName>
</protein>
<reference evidence="5 6" key="1">
    <citation type="submission" date="2021-02" db="EMBL/GenBank/DDBJ databases">
        <title>Streptomyces spirodelae sp. nov., isolated from duckweed.</title>
        <authorList>
            <person name="Saimee Y."/>
            <person name="Duangmal K."/>
        </authorList>
    </citation>
    <scope>NUCLEOTIDE SEQUENCE [LARGE SCALE GENOMIC DNA]</scope>
    <source>
        <strain evidence="5 6">DSM 42105</strain>
    </source>
</reference>
<dbReference type="Gene3D" id="1.10.10.10">
    <property type="entry name" value="Winged helix-like DNA-binding domain superfamily/Winged helix DNA-binding domain"/>
    <property type="match status" value="1"/>
</dbReference>
<keyword evidence="3" id="KW-0804">Transcription</keyword>
<dbReference type="PANTHER" id="PTHR43537">
    <property type="entry name" value="TRANSCRIPTIONAL REGULATOR, GNTR FAMILY"/>
    <property type="match status" value="1"/>
</dbReference>
<dbReference type="GeneID" id="96257641"/>
<dbReference type="SMART" id="SM00895">
    <property type="entry name" value="FCD"/>
    <property type="match status" value="1"/>
</dbReference>
<accession>A0ABS3XPN8</accession>
<evidence type="ECO:0000256" key="2">
    <source>
        <dbReference type="ARBA" id="ARBA00023125"/>
    </source>
</evidence>
<dbReference type="InterPro" id="IPR036388">
    <property type="entry name" value="WH-like_DNA-bd_sf"/>
</dbReference>
<dbReference type="InterPro" id="IPR000524">
    <property type="entry name" value="Tscrpt_reg_HTH_GntR"/>
</dbReference>
<dbReference type="SUPFAM" id="SSF48008">
    <property type="entry name" value="GntR ligand-binding domain-like"/>
    <property type="match status" value="1"/>
</dbReference>
<evidence type="ECO:0000313" key="5">
    <source>
        <dbReference type="EMBL" id="MBO8197367.1"/>
    </source>
</evidence>
<dbReference type="InterPro" id="IPR011711">
    <property type="entry name" value="GntR_C"/>
</dbReference>
<proteinExistence type="predicted"/>
<evidence type="ECO:0000259" key="4">
    <source>
        <dbReference type="PROSITE" id="PS50949"/>
    </source>
</evidence>
<name>A0ABS3XPN8_9ACTN</name>
<keyword evidence="1" id="KW-0805">Transcription regulation</keyword>